<dbReference type="RefSeq" id="WP_138931783.1">
    <property type="nucleotide sequence ID" value="NZ_SWMU01000002.1"/>
</dbReference>
<dbReference type="PANTHER" id="PTHR17985:SF8">
    <property type="entry name" value="TRANSPORT AND GOLGI ORGANIZATION PROTEIN 2 HOMOLOG"/>
    <property type="match status" value="1"/>
</dbReference>
<dbReference type="EMBL" id="SWMU01000002">
    <property type="protein sequence ID" value="TKS56681.1"/>
    <property type="molecule type" value="Genomic_DNA"/>
</dbReference>
<dbReference type="Proteomes" id="UP000306552">
    <property type="component" value="Unassembled WGS sequence"/>
</dbReference>
<organism evidence="1 2">
    <name type="scientific">Mesohalobacter halotolerans</name>
    <dbReference type="NCBI Taxonomy" id="1883405"/>
    <lineage>
        <taxon>Bacteria</taxon>
        <taxon>Pseudomonadati</taxon>
        <taxon>Bacteroidota</taxon>
        <taxon>Flavobacteriia</taxon>
        <taxon>Flavobacteriales</taxon>
        <taxon>Flavobacteriaceae</taxon>
        <taxon>Mesohalobacter</taxon>
    </lineage>
</organism>
<gene>
    <name evidence="1" type="ORF">FCN74_06530</name>
</gene>
<dbReference type="PANTHER" id="PTHR17985">
    <property type="entry name" value="SER/THR-RICH PROTEIN T10 IN DGCR REGION"/>
    <property type="match status" value="1"/>
</dbReference>
<name>A0A4U5TS60_9FLAO</name>
<accession>A0A4U5TS60</accession>
<comment type="caution">
    <text evidence="1">The sequence shown here is derived from an EMBL/GenBank/DDBJ whole genome shotgun (WGS) entry which is preliminary data.</text>
</comment>
<protein>
    <submittedName>
        <fullName evidence="1">NRDE family protein</fullName>
    </submittedName>
</protein>
<evidence type="ECO:0000313" key="2">
    <source>
        <dbReference type="Proteomes" id="UP000306552"/>
    </source>
</evidence>
<dbReference type="Pfam" id="PF05742">
    <property type="entry name" value="TANGO2"/>
    <property type="match status" value="1"/>
</dbReference>
<keyword evidence="2" id="KW-1185">Reference proteome</keyword>
<dbReference type="AlphaFoldDB" id="A0A4U5TS60"/>
<proteinExistence type="predicted"/>
<reference evidence="1 2" key="1">
    <citation type="submission" date="2019-04" db="EMBL/GenBank/DDBJ databases">
        <title>Psychroflexus halotolerans sp. nov., isolated from a marine solar saltern.</title>
        <authorList>
            <person name="Feng X."/>
        </authorList>
    </citation>
    <scope>NUCLEOTIDE SEQUENCE [LARGE SCALE GENOMIC DNA]</scope>
    <source>
        <strain evidence="1 2">WDS2C27</strain>
    </source>
</reference>
<dbReference type="OrthoDB" id="4380123at2"/>
<sequence>MCTVTFIKHQDGFSLTSNRDEQATRPTFPPQVYEEYQQNLVYPKDQKAGGTWIASSEQNISVCLLNGAFKKHMRQLPYDRSRGQVLKERFAFQSNSEFIHKVDLNNVEPFTLLMIDHADQLDFKVLVWDGNQKHCKTVDTTQNHIWASATLYSDEQLKNRQIWFQKFLNNHDIINAEDILNFHTGSFTDDKSNDMLMQRDQELKTISVSQIDINSTQKQFIYKDLVENKDYVLNLNTLCQTV</sequence>
<dbReference type="InterPro" id="IPR008551">
    <property type="entry name" value="TANGO2"/>
</dbReference>
<evidence type="ECO:0000313" key="1">
    <source>
        <dbReference type="EMBL" id="TKS56681.1"/>
    </source>
</evidence>